<keyword evidence="1" id="KW-0479">Metal-binding</keyword>
<evidence type="ECO:0000256" key="5">
    <source>
        <dbReference type="SAM" id="MobiDB-lite"/>
    </source>
</evidence>
<reference evidence="7 8" key="1">
    <citation type="journal article" date="2016" name="Nat. Commun.">
        <title>Thousands of microbial genomes shed light on interconnected biogeochemical processes in an aquifer system.</title>
        <authorList>
            <person name="Anantharaman K."/>
            <person name="Brown C.T."/>
            <person name="Hug L.A."/>
            <person name="Sharon I."/>
            <person name="Castelle C.J."/>
            <person name="Probst A.J."/>
            <person name="Thomas B.C."/>
            <person name="Singh A."/>
            <person name="Wilkins M.J."/>
            <person name="Karaoz U."/>
            <person name="Brodie E.L."/>
            <person name="Williams K.H."/>
            <person name="Hubbard S.S."/>
            <person name="Banfield J.F."/>
        </authorList>
    </citation>
    <scope>NUCLEOTIDE SEQUENCE [LARGE SCALE GENOMIC DNA]</scope>
</reference>
<evidence type="ECO:0000256" key="2">
    <source>
        <dbReference type="ARBA" id="ARBA00022771"/>
    </source>
</evidence>
<dbReference type="Gene3D" id="1.20.120.910">
    <property type="entry name" value="DksA, coiled-coil domain"/>
    <property type="match status" value="1"/>
</dbReference>
<evidence type="ECO:0000256" key="3">
    <source>
        <dbReference type="ARBA" id="ARBA00022833"/>
    </source>
</evidence>
<feature type="domain" description="Zinc finger DksA/TraR C4-type" evidence="6">
    <location>
        <begin position="90"/>
        <end position="120"/>
    </location>
</feature>
<keyword evidence="2" id="KW-0863">Zinc-finger</keyword>
<dbReference type="PROSITE" id="PS01102">
    <property type="entry name" value="ZF_DKSA_1"/>
    <property type="match status" value="1"/>
</dbReference>
<dbReference type="EMBL" id="MHHY01000006">
    <property type="protein sequence ID" value="OGY40697.1"/>
    <property type="molecule type" value="Genomic_DNA"/>
</dbReference>
<dbReference type="AlphaFoldDB" id="A0A1G1XMZ0"/>
<evidence type="ECO:0000313" key="8">
    <source>
        <dbReference type="Proteomes" id="UP000178570"/>
    </source>
</evidence>
<dbReference type="Proteomes" id="UP000178570">
    <property type="component" value="Unassembled WGS sequence"/>
</dbReference>
<protein>
    <recommendedName>
        <fullName evidence="6">Zinc finger DksA/TraR C4-type domain-containing protein</fullName>
    </recommendedName>
</protein>
<evidence type="ECO:0000256" key="4">
    <source>
        <dbReference type="PROSITE-ProRule" id="PRU00510"/>
    </source>
</evidence>
<comment type="caution">
    <text evidence="7">The sequence shown here is derived from an EMBL/GenBank/DDBJ whole genome shotgun (WGS) entry which is preliminary data.</text>
</comment>
<evidence type="ECO:0000313" key="7">
    <source>
        <dbReference type="EMBL" id="OGY40697.1"/>
    </source>
</evidence>
<proteinExistence type="predicted"/>
<organism evidence="7 8">
    <name type="scientific">Candidatus Brennerbacteria bacterium RIFOXYD1_FULL_41_16</name>
    <dbReference type="NCBI Taxonomy" id="1797529"/>
    <lineage>
        <taxon>Bacteria</taxon>
        <taxon>Candidatus Brenneribacteriota</taxon>
    </lineage>
</organism>
<dbReference type="PANTHER" id="PTHR33823">
    <property type="entry name" value="RNA POLYMERASE-BINDING TRANSCRIPTION FACTOR DKSA-RELATED"/>
    <property type="match status" value="1"/>
</dbReference>
<feature type="zinc finger region" description="dksA C4-type" evidence="4">
    <location>
        <begin position="94"/>
        <end position="118"/>
    </location>
</feature>
<evidence type="ECO:0000259" key="6">
    <source>
        <dbReference type="Pfam" id="PF01258"/>
    </source>
</evidence>
<feature type="region of interest" description="Disordered" evidence="5">
    <location>
        <begin position="27"/>
        <end position="58"/>
    </location>
</feature>
<sequence length="120" mass="13887">MLKDVEKQELRKLLIDERDRIEKELRAFTSETPGSVGGHETLMPPNEKELNPEDQASQEEQYFRLKSLENILEQRLKEILRALSRIDSESFGNCENCNKEIPWQRLKVNPAAATCINCAE</sequence>
<gene>
    <name evidence="7" type="ORF">A2570_01010</name>
</gene>
<dbReference type="PROSITE" id="PS51128">
    <property type="entry name" value="ZF_DKSA_2"/>
    <property type="match status" value="1"/>
</dbReference>
<keyword evidence="3" id="KW-0862">Zinc</keyword>
<dbReference type="PANTHER" id="PTHR33823:SF4">
    <property type="entry name" value="GENERAL STRESS PROTEIN 16O"/>
    <property type="match status" value="1"/>
</dbReference>
<name>A0A1G1XMZ0_9BACT</name>
<dbReference type="SUPFAM" id="SSF57716">
    <property type="entry name" value="Glucocorticoid receptor-like (DNA-binding domain)"/>
    <property type="match status" value="1"/>
</dbReference>
<evidence type="ECO:0000256" key="1">
    <source>
        <dbReference type="ARBA" id="ARBA00022723"/>
    </source>
</evidence>
<dbReference type="InterPro" id="IPR037187">
    <property type="entry name" value="DnaK_N"/>
</dbReference>
<dbReference type="Pfam" id="PF01258">
    <property type="entry name" value="zf-dskA_traR"/>
    <property type="match status" value="1"/>
</dbReference>
<dbReference type="InterPro" id="IPR020458">
    <property type="entry name" value="Znf_DskA_TraR_CS"/>
</dbReference>
<dbReference type="SUPFAM" id="SSF109635">
    <property type="entry name" value="DnaK suppressor protein DksA, alpha-hairpin domain"/>
    <property type="match status" value="1"/>
</dbReference>
<accession>A0A1G1XMZ0</accession>
<dbReference type="InterPro" id="IPR000962">
    <property type="entry name" value="Znf_DskA_TraR"/>
</dbReference>
<dbReference type="GO" id="GO:0008270">
    <property type="term" value="F:zinc ion binding"/>
    <property type="evidence" value="ECO:0007669"/>
    <property type="project" value="UniProtKB-KW"/>
</dbReference>
<dbReference type="STRING" id="1797529.A2570_01010"/>